<dbReference type="EMBL" id="KZ451917">
    <property type="protein sequence ID" value="PKA62447.1"/>
    <property type="molecule type" value="Genomic_DNA"/>
</dbReference>
<dbReference type="STRING" id="1088818.A0A2I0B3S6"/>
<dbReference type="AlphaFoldDB" id="A0A2I0B3S6"/>
<dbReference type="PANTHER" id="PTHR33915:SF1">
    <property type="entry name" value="OS04G0644100 PROTEIN"/>
    <property type="match status" value="1"/>
</dbReference>
<dbReference type="OrthoDB" id="1887912at2759"/>
<sequence>MDWRSWLSRSSLPPPLADEYGLLFSLNDLQEEDIEHLDHELLLSMGVSVAKRRLEILKLARKEKRKKKMGAAAAATKKLREFVAAHIGMMTRWSSSVMAATSGGWRENAVRRRRRRRTTVAAEQGRLMITDGGPAVHDSVGVRWDTMFKNLKPT</sequence>
<gene>
    <name evidence="1" type="ORF">AXF42_Ash009333</name>
</gene>
<evidence type="ECO:0008006" key="3">
    <source>
        <dbReference type="Google" id="ProtNLM"/>
    </source>
</evidence>
<dbReference type="Gene3D" id="1.10.150.50">
    <property type="entry name" value="Transcription Factor, Ets-1"/>
    <property type="match status" value="1"/>
</dbReference>
<organism evidence="1 2">
    <name type="scientific">Apostasia shenzhenica</name>
    <dbReference type="NCBI Taxonomy" id="1088818"/>
    <lineage>
        <taxon>Eukaryota</taxon>
        <taxon>Viridiplantae</taxon>
        <taxon>Streptophyta</taxon>
        <taxon>Embryophyta</taxon>
        <taxon>Tracheophyta</taxon>
        <taxon>Spermatophyta</taxon>
        <taxon>Magnoliopsida</taxon>
        <taxon>Liliopsida</taxon>
        <taxon>Asparagales</taxon>
        <taxon>Orchidaceae</taxon>
        <taxon>Apostasioideae</taxon>
        <taxon>Apostasia</taxon>
    </lineage>
</organism>
<accession>A0A2I0B3S6</accession>
<dbReference type="PANTHER" id="PTHR33915">
    <property type="entry name" value="OSJNBA0033G05.11 PROTEIN"/>
    <property type="match status" value="1"/>
</dbReference>
<keyword evidence="2" id="KW-1185">Reference proteome</keyword>
<reference evidence="1 2" key="1">
    <citation type="journal article" date="2017" name="Nature">
        <title>The Apostasia genome and the evolution of orchids.</title>
        <authorList>
            <person name="Zhang G.Q."/>
            <person name="Liu K.W."/>
            <person name="Li Z."/>
            <person name="Lohaus R."/>
            <person name="Hsiao Y.Y."/>
            <person name="Niu S.C."/>
            <person name="Wang J.Y."/>
            <person name="Lin Y.C."/>
            <person name="Xu Q."/>
            <person name="Chen L.J."/>
            <person name="Yoshida K."/>
            <person name="Fujiwara S."/>
            <person name="Wang Z.W."/>
            <person name="Zhang Y.Q."/>
            <person name="Mitsuda N."/>
            <person name="Wang M."/>
            <person name="Liu G.H."/>
            <person name="Pecoraro L."/>
            <person name="Huang H.X."/>
            <person name="Xiao X.J."/>
            <person name="Lin M."/>
            <person name="Wu X.Y."/>
            <person name="Wu W.L."/>
            <person name="Chen Y.Y."/>
            <person name="Chang S.B."/>
            <person name="Sakamoto S."/>
            <person name="Ohme-Takagi M."/>
            <person name="Yagi M."/>
            <person name="Zeng S.J."/>
            <person name="Shen C.Y."/>
            <person name="Yeh C.M."/>
            <person name="Luo Y.B."/>
            <person name="Tsai W.C."/>
            <person name="Van de Peer Y."/>
            <person name="Liu Z.J."/>
        </authorList>
    </citation>
    <scope>NUCLEOTIDE SEQUENCE [LARGE SCALE GENOMIC DNA]</scope>
    <source>
        <strain evidence="2">cv. Shenzhen</strain>
        <tissue evidence="1">Stem</tissue>
    </source>
</reference>
<name>A0A2I0B3S6_9ASPA</name>
<protein>
    <recommendedName>
        <fullName evidence="3">SAM domain-containing protein</fullName>
    </recommendedName>
</protein>
<proteinExistence type="predicted"/>
<dbReference type="InterPro" id="IPR013761">
    <property type="entry name" value="SAM/pointed_sf"/>
</dbReference>
<dbReference type="Proteomes" id="UP000236161">
    <property type="component" value="Unassembled WGS sequence"/>
</dbReference>
<evidence type="ECO:0000313" key="2">
    <source>
        <dbReference type="Proteomes" id="UP000236161"/>
    </source>
</evidence>
<evidence type="ECO:0000313" key="1">
    <source>
        <dbReference type="EMBL" id="PKA62447.1"/>
    </source>
</evidence>